<comment type="caution">
    <text evidence="3">The sequence shown here is derived from an EMBL/GenBank/DDBJ whole genome shotgun (WGS) entry which is preliminary data.</text>
</comment>
<dbReference type="InterPro" id="IPR058193">
    <property type="entry name" value="VanY/YodJ_core_dom"/>
</dbReference>
<dbReference type="GO" id="GO:0004180">
    <property type="term" value="F:carboxypeptidase activity"/>
    <property type="evidence" value="ECO:0007669"/>
    <property type="project" value="UniProtKB-KW"/>
</dbReference>
<reference evidence="3" key="1">
    <citation type="journal article" date="2014" name="Int. J. Syst. Evol. Microbiol.">
        <title>Complete genome sequence of Corynebacterium casei LMG S-19264T (=DSM 44701T), isolated from a smear-ripened cheese.</title>
        <authorList>
            <consortium name="US DOE Joint Genome Institute (JGI-PGF)"/>
            <person name="Walter F."/>
            <person name="Albersmeier A."/>
            <person name="Kalinowski J."/>
            <person name="Ruckert C."/>
        </authorList>
    </citation>
    <scope>NUCLEOTIDE SEQUENCE</scope>
    <source>
        <strain evidence="3">CGMCC 1.12698</strain>
    </source>
</reference>
<keyword evidence="1" id="KW-0472">Membrane</keyword>
<dbReference type="Proteomes" id="UP000605259">
    <property type="component" value="Unassembled WGS sequence"/>
</dbReference>
<keyword evidence="3" id="KW-0645">Protease</keyword>
<gene>
    <name evidence="3" type="ORF">GCM10007140_13150</name>
</gene>
<feature type="transmembrane region" description="Helical" evidence="1">
    <location>
        <begin position="12"/>
        <end position="29"/>
    </location>
</feature>
<keyword evidence="3" id="KW-0121">Carboxypeptidase</keyword>
<accession>A0A917AQ08</accession>
<reference evidence="3" key="2">
    <citation type="submission" date="2020-09" db="EMBL/GenBank/DDBJ databases">
        <authorList>
            <person name="Sun Q."/>
            <person name="Zhou Y."/>
        </authorList>
    </citation>
    <scope>NUCLEOTIDE SEQUENCE</scope>
    <source>
        <strain evidence="3">CGMCC 1.12698</strain>
    </source>
</reference>
<dbReference type="Pfam" id="PF02557">
    <property type="entry name" value="VanY"/>
    <property type="match status" value="1"/>
</dbReference>
<proteinExistence type="predicted"/>
<dbReference type="RefSeq" id="WP_373284165.1">
    <property type="nucleotide sequence ID" value="NZ_BMFK01000001.1"/>
</dbReference>
<evidence type="ECO:0000256" key="1">
    <source>
        <dbReference type="SAM" id="Phobius"/>
    </source>
</evidence>
<evidence type="ECO:0000313" key="3">
    <source>
        <dbReference type="EMBL" id="GGE64282.1"/>
    </source>
</evidence>
<dbReference type="InterPro" id="IPR003709">
    <property type="entry name" value="VanY-like_core_dom"/>
</dbReference>
<dbReference type="PANTHER" id="PTHR34385:SF1">
    <property type="entry name" value="PEPTIDOGLYCAN L-ALANYL-D-GLUTAMATE ENDOPEPTIDASE CWLK"/>
    <property type="match status" value="1"/>
</dbReference>
<feature type="domain" description="D-alanyl-D-alanine carboxypeptidase-like core" evidence="2">
    <location>
        <begin position="104"/>
        <end position="232"/>
    </location>
</feature>
<keyword evidence="1" id="KW-1133">Transmembrane helix</keyword>
<name>A0A917AQ08_9BACI</name>
<dbReference type="PANTHER" id="PTHR34385">
    <property type="entry name" value="D-ALANYL-D-ALANINE CARBOXYPEPTIDASE"/>
    <property type="match status" value="1"/>
</dbReference>
<dbReference type="GO" id="GO:0006508">
    <property type="term" value="P:proteolysis"/>
    <property type="evidence" value="ECO:0007669"/>
    <property type="project" value="InterPro"/>
</dbReference>
<keyword evidence="3" id="KW-0378">Hydrolase</keyword>
<dbReference type="Gene3D" id="3.30.1380.10">
    <property type="match status" value="1"/>
</dbReference>
<evidence type="ECO:0000259" key="2">
    <source>
        <dbReference type="Pfam" id="PF02557"/>
    </source>
</evidence>
<sequence>MLKNKKHKIKVIGSAAVIACVGSIGLYMMNARVQKVGNVVHGQEYVADREVAISNEPSTKNRGTNPNNIQVVVNKTHKLPDGYRPTDLVVPNVSFSFNGVVEKSHLREEAARALEKLFALAKEEGIKLNAVSGFRSHQYQQAVYKNSINKNGIEHADRFSAKPGHSEHQTGLVMDVSANSVNNALEQYFADTKEGKWLRDNAHRAGFIIRYPKGKEHITGYAYEPWHLRYVGSIAEDIFKQQVTLEEYMGQ</sequence>
<keyword evidence="4" id="KW-1185">Reference proteome</keyword>
<dbReference type="SUPFAM" id="SSF55166">
    <property type="entry name" value="Hedgehog/DD-peptidase"/>
    <property type="match status" value="1"/>
</dbReference>
<dbReference type="InterPro" id="IPR009045">
    <property type="entry name" value="Zn_M74/Hedgehog-like"/>
</dbReference>
<keyword evidence="1" id="KW-0812">Transmembrane</keyword>
<dbReference type="CDD" id="cd14852">
    <property type="entry name" value="LD-carboxypeptidase"/>
    <property type="match status" value="1"/>
</dbReference>
<dbReference type="InterPro" id="IPR052179">
    <property type="entry name" value="DD-CPase-like"/>
</dbReference>
<protein>
    <submittedName>
        <fullName evidence="3">D-alanyl-D-alanine carboxypeptidase</fullName>
    </submittedName>
</protein>
<evidence type="ECO:0000313" key="4">
    <source>
        <dbReference type="Proteomes" id="UP000605259"/>
    </source>
</evidence>
<dbReference type="EMBL" id="BMFK01000001">
    <property type="protein sequence ID" value="GGE64282.1"/>
    <property type="molecule type" value="Genomic_DNA"/>
</dbReference>
<dbReference type="AlphaFoldDB" id="A0A917AQ08"/>
<organism evidence="3 4">
    <name type="scientific">Priestia taiwanensis</name>
    <dbReference type="NCBI Taxonomy" id="1347902"/>
    <lineage>
        <taxon>Bacteria</taxon>
        <taxon>Bacillati</taxon>
        <taxon>Bacillota</taxon>
        <taxon>Bacilli</taxon>
        <taxon>Bacillales</taxon>
        <taxon>Bacillaceae</taxon>
        <taxon>Priestia</taxon>
    </lineage>
</organism>